<name>A0A0A9DSX9_ARUDO</name>
<accession>A0A0A9DSX9</accession>
<evidence type="ECO:0000313" key="1">
    <source>
        <dbReference type="EMBL" id="JAD89803.1"/>
    </source>
</evidence>
<proteinExistence type="predicted"/>
<sequence>MSFILEFECHVQVPRCLARVSALELLTPLLPPFYLREFNILMSVSWQSVNWDHAYLQLVTPYICNCCSNSRGLKCCSKK</sequence>
<dbReference type="AlphaFoldDB" id="A0A0A9DSX9"/>
<dbReference type="EMBL" id="GBRH01208092">
    <property type="protein sequence ID" value="JAD89803.1"/>
    <property type="molecule type" value="Transcribed_RNA"/>
</dbReference>
<protein>
    <submittedName>
        <fullName evidence="1">Uncharacterized protein</fullName>
    </submittedName>
</protein>
<reference evidence="1" key="1">
    <citation type="submission" date="2014-09" db="EMBL/GenBank/DDBJ databases">
        <authorList>
            <person name="Magalhaes I.L.F."/>
            <person name="Oliveira U."/>
            <person name="Santos F.R."/>
            <person name="Vidigal T.H.D.A."/>
            <person name="Brescovit A.D."/>
            <person name="Santos A.J."/>
        </authorList>
    </citation>
    <scope>NUCLEOTIDE SEQUENCE</scope>
    <source>
        <tissue evidence="1">Shoot tissue taken approximately 20 cm above the soil surface</tissue>
    </source>
</reference>
<reference evidence="1" key="2">
    <citation type="journal article" date="2015" name="Data Brief">
        <title>Shoot transcriptome of the giant reed, Arundo donax.</title>
        <authorList>
            <person name="Barrero R.A."/>
            <person name="Guerrero F.D."/>
            <person name="Moolhuijzen P."/>
            <person name="Goolsby J.A."/>
            <person name="Tidwell J."/>
            <person name="Bellgard S.E."/>
            <person name="Bellgard M.I."/>
        </authorList>
    </citation>
    <scope>NUCLEOTIDE SEQUENCE</scope>
    <source>
        <tissue evidence="1">Shoot tissue taken approximately 20 cm above the soil surface</tissue>
    </source>
</reference>
<organism evidence="1">
    <name type="scientific">Arundo donax</name>
    <name type="common">Giant reed</name>
    <name type="synonym">Donax arundinaceus</name>
    <dbReference type="NCBI Taxonomy" id="35708"/>
    <lineage>
        <taxon>Eukaryota</taxon>
        <taxon>Viridiplantae</taxon>
        <taxon>Streptophyta</taxon>
        <taxon>Embryophyta</taxon>
        <taxon>Tracheophyta</taxon>
        <taxon>Spermatophyta</taxon>
        <taxon>Magnoliopsida</taxon>
        <taxon>Liliopsida</taxon>
        <taxon>Poales</taxon>
        <taxon>Poaceae</taxon>
        <taxon>PACMAD clade</taxon>
        <taxon>Arundinoideae</taxon>
        <taxon>Arundineae</taxon>
        <taxon>Arundo</taxon>
    </lineage>
</organism>